<feature type="domain" description="PLD phosphodiesterase" evidence="2">
    <location>
        <begin position="407"/>
        <end position="434"/>
    </location>
</feature>
<keyword evidence="4" id="KW-1185">Reference proteome</keyword>
<dbReference type="InterPro" id="IPR025202">
    <property type="entry name" value="PLD-like_dom"/>
</dbReference>
<dbReference type="InterPro" id="IPR001736">
    <property type="entry name" value="PLipase_D/transphosphatidylase"/>
</dbReference>
<dbReference type="SUPFAM" id="SSF56024">
    <property type="entry name" value="Phospholipase D/nuclease"/>
    <property type="match status" value="2"/>
</dbReference>
<dbReference type="PANTHER" id="PTHR21248">
    <property type="entry name" value="CARDIOLIPIN SYNTHASE"/>
    <property type="match status" value="1"/>
</dbReference>
<dbReference type="PROSITE" id="PS50035">
    <property type="entry name" value="PLD"/>
    <property type="match status" value="2"/>
</dbReference>
<gene>
    <name evidence="3" type="primary">cls</name>
    <name evidence="3" type="ORF">GCM10007418_21970</name>
</gene>
<dbReference type="EMBL" id="BMFF01000004">
    <property type="protein sequence ID" value="GGD02378.1"/>
    <property type="molecule type" value="Genomic_DNA"/>
</dbReference>
<sequence>MRLEQYVMVGCVCALLAGLTACATPLPDHDVPPSYRIDAPAHGLLGTYMRKQPAEGKAMSGFYMLDRGVDALSARLHLIDTTRTSLDLQYYIYNNDVTGGLVAERILAAADRGVRVRILLDDVGNALSDETATTLDRHINIQLRLFNPVRIRNPWLSMPSKIVEFGRINNRMHNKLMIADNLAIITGGRNIGDEYFALSERDFQDIDLLGIGPIGQEASISFDAFWNSPNAIPASVVHENGKQGALNITRKNLVSHRLREEQKPYTRAMEQSSFSTSLKEGSLQLYWGESEWLADPPGKANAQSIRSEEPFLARILADHLQDVRSELLMKSAYFIPGERGVELLAAMVSKGAKVSVLTNSLATTDVLAVHSSYAQYRKPLLQGGARLWELQPRSSRQPDPSAFIGESEASLHAKSFVFDRHKLFVGSINSDPRSIKLNTEAGVMVYQRELAERLAELFMRWTSDAYAFEVRLSEQGSLEWHAQNRHWTSEPEAGNVRRFKAWLLGWLPIESQM</sequence>
<dbReference type="Proteomes" id="UP000638188">
    <property type="component" value="Unassembled WGS sequence"/>
</dbReference>
<dbReference type="CDD" id="cd09113">
    <property type="entry name" value="PLDc_ymdC_like_2"/>
    <property type="match status" value="1"/>
</dbReference>
<dbReference type="Pfam" id="PF13091">
    <property type="entry name" value="PLDc_2"/>
    <property type="match status" value="2"/>
</dbReference>
<feature type="signal peptide" evidence="1">
    <location>
        <begin position="1"/>
        <end position="23"/>
    </location>
</feature>
<dbReference type="SMART" id="SM00155">
    <property type="entry name" value="PLDc"/>
    <property type="match status" value="2"/>
</dbReference>
<comment type="caution">
    <text evidence="3">The sequence shown here is derived from an EMBL/GenBank/DDBJ whole genome shotgun (WGS) entry which is preliminary data.</text>
</comment>
<dbReference type="PANTHER" id="PTHR21248:SF12">
    <property type="entry name" value="CARDIOLIPIN SYNTHASE C"/>
    <property type="match status" value="1"/>
</dbReference>
<proteinExistence type="predicted"/>
<dbReference type="PROSITE" id="PS51257">
    <property type="entry name" value="PROKAR_LIPOPROTEIN"/>
    <property type="match status" value="1"/>
</dbReference>
<dbReference type="Gene3D" id="3.30.870.10">
    <property type="entry name" value="Endonuclease Chain A"/>
    <property type="match status" value="2"/>
</dbReference>
<protein>
    <submittedName>
        <fullName evidence="3">Phospholipase D family protein</fullName>
    </submittedName>
</protein>
<organism evidence="3 4">
    <name type="scientific">Halopseudomonas salina</name>
    <dbReference type="NCBI Taxonomy" id="1323744"/>
    <lineage>
        <taxon>Bacteria</taxon>
        <taxon>Pseudomonadati</taxon>
        <taxon>Pseudomonadota</taxon>
        <taxon>Gammaproteobacteria</taxon>
        <taxon>Pseudomonadales</taxon>
        <taxon>Pseudomonadaceae</taxon>
        <taxon>Halopseudomonas</taxon>
    </lineage>
</organism>
<feature type="domain" description="PLD phosphodiesterase" evidence="2">
    <location>
        <begin position="168"/>
        <end position="195"/>
    </location>
</feature>
<evidence type="ECO:0000313" key="3">
    <source>
        <dbReference type="EMBL" id="GGD02378.1"/>
    </source>
</evidence>
<evidence type="ECO:0000313" key="4">
    <source>
        <dbReference type="Proteomes" id="UP000638188"/>
    </source>
</evidence>
<name>A0ABQ1PS95_9GAMM</name>
<evidence type="ECO:0000256" key="1">
    <source>
        <dbReference type="SAM" id="SignalP"/>
    </source>
</evidence>
<accession>A0ABQ1PS95</accession>
<feature type="chain" id="PRO_5046612583" evidence="1">
    <location>
        <begin position="24"/>
        <end position="513"/>
    </location>
</feature>
<evidence type="ECO:0000259" key="2">
    <source>
        <dbReference type="PROSITE" id="PS50035"/>
    </source>
</evidence>
<dbReference type="CDD" id="cd09111">
    <property type="entry name" value="PLDc_ymdC_like_1"/>
    <property type="match status" value="1"/>
</dbReference>
<dbReference type="RefSeq" id="WP_150276982.1">
    <property type="nucleotide sequence ID" value="NZ_BMFF01000004.1"/>
</dbReference>
<keyword evidence="1" id="KW-0732">Signal</keyword>
<reference evidence="4" key="1">
    <citation type="journal article" date="2019" name="Int. J. Syst. Evol. Microbiol.">
        <title>The Global Catalogue of Microorganisms (GCM) 10K type strain sequencing project: providing services to taxonomists for standard genome sequencing and annotation.</title>
        <authorList>
            <consortium name="The Broad Institute Genomics Platform"/>
            <consortium name="The Broad Institute Genome Sequencing Center for Infectious Disease"/>
            <person name="Wu L."/>
            <person name="Ma J."/>
        </authorList>
    </citation>
    <scope>NUCLEOTIDE SEQUENCE [LARGE SCALE GENOMIC DNA]</scope>
    <source>
        <strain evidence="4">CGMCC 1.12482</strain>
    </source>
</reference>